<evidence type="ECO:0000259" key="3">
    <source>
        <dbReference type="PROSITE" id="PS51203"/>
    </source>
</evidence>
<proteinExistence type="inferred from homology"/>
<dbReference type="GO" id="GO:0005829">
    <property type="term" value="C:cytosol"/>
    <property type="evidence" value="ECO:0007669"/>
    <property type="project" value="TreeGrafter"/>
</dbReference>
<dbReference type="InterPro" id="IPR007052">
    <property type="entry name" value="CS_dom"/>
</dbReference>
<dbReference type="EMBL" id="JAEPRB010000100">
    <property type="protein sequence ID" value="KAG2221754.1"/>
    <property type="molecule type" value="Genomic_DNA"/>
</dbReference>
<dbReference type="PANTHER" id="PTHR22932:SF1">
    <property type="entry name" value="CO-CHAPERONE PROTEIN DAF-41"/>
    <property type="match status" value="1"/>
</dbReference>
<dbReference type="GO" id="GO:0051087">
    <property type="term" value="F:protein-folding chaperone binding"/>
    <property type="evidence" value="ECO:0007669"/>
    <property type="project" value="TreeGrafter"/>
</dbReference>
<comment type="caution">
    <text evidence="4">The sequence shown here is derived from an EMBL/GenBank/DDBJ whole genome shotgun (WGS) entry which is preliminary data.</text>
</comment>
<dbReference type="Gene3D" id="2.60.40.790">
    <property type="match status" value="1"/>
</dbReference>
<dbReference type="SUPFAM" id="SSF49764">
    <property type="entry name" value="HSP20-like chaperones"/>
    <property type="match status" value="1"/>
</dbReference>
<name>A0A8H7VP21_9FUNG</name>
<evidence type="ECO:0000313" key="4">
    <source>
        <dbReference type="EMBL" id="KAG2221754.1"/>
    </source>
</evidence>
<dbReference type="FunFam" id="2.60.40.790:FF:000013">
    <property type="entry name" value="Very-long-chain (3R)-3-hydroxyacyl-CoA dehydratase"/>
    <property type="match status" value="1"/>
</dbReference>
<feature type="compositionally biased region" description="Acidic residues" evidence="2">
    <location>
        <begin position="143"/>
        <end position="155"/>
    </location>
</feature>
<dbReference type="GO" id="GO:0005634">
    <property type="term" value="C:nucleus"/>
    <property type="evidence" value="ECO:0007669"/>
    <property type="project" value="TreeGrafter"/>
</dbReference>
<dbReference type="OrthoDB" id="1564555at2759"/>
<dbReference type="GO" id="GO:0006457">
    <property type="term" value="P:protein folding"/>
    <property type="evidence" value="ECO:0007669"/>
    <property type="project" value="TreeGrafter"/>
</dbReference>
<evidence type="ECO:0000313" key="5">
    <source>
        <dbReference type="Proteomes" id="UP000646827"/>
    </source>
</evidence>
<keyword evidence="5" id="KW-1185">Reference proteome</keyword>
<feature type="compositionally biased region" description="Acidic residues" evidence="2">
    <location>
        <begin position="108"/>
        <end position="117"/>
    </location>
</feature>
<feature type="region of interest" description="Disordered" evidence="2">
    <location>
        <begin position="107"/>
        <end position="173"/>
    </location>
</feature>
<feature type="domain" description="CS" evidence="3">
    <location>
        <begin position="2"/>
        <end position="90"/>
    </location>
</feature>
<dbReference type="PROSITE" id="PS51203">
    <property type="entry name" value="CS"/>
    <property type="match status" value="1"/>
</dbReference>
<organism evidence="4 5">
    <name type="scientific">Circinella minor</name>
    <dbReference type="NCBI Taxonomy" id="1195481"/>
    <lineage>
        <taxon>Eukaryota</taxon>
        <taxon>Fungi</taxon>
        <taxon>Fungi incertae sedis</taxon>
        <taxon>Mucoromycota</taxon>
        <taxon>Mucoromycotina</taxon>
        <taxon>Mucoromycetes</taxon>
        <taxon>Mucorales</taxon>
        <taxon>Lichtheimiaceae</taxon>
        <taxon>Circinella</taxon>
    </lineage>
</organism>
<dbReference type="InterPro" id="IPR008978">
    <property type="entry name" value="HSP20-like_chaperone"/>
</dbReference>
<sequence>MPLHPTVLWAQRNDLIYLTVQLVDITKPQIDVTSERFHFKGKGEKEQNEYEAEIEFYGPVDVEKSKQHLTPRNLTMVIYKKEEGYWPKLQKGGKLNFLKVDFARWRDEDEEDEEEGGGQDPMGAMDFQSLMSQAGGNLPNMDDLPEDDSSSDEEDAKDKETTEKKVGQAGLTG</sequence>
<comment type="similarity">
    <text evidence="1">Belongs to the p23/wos2 family.</text>
</comment>
<evidence type="ECO:0000256" key="2">
    <source>
        <dbReference type="SAM" id="MobiDB-lite"/>
    </source>
</evidence>
<feature type="compositionally biased region" description="Basic and acidic residues" evidence="2">
    <location>
        <begin position="156"/>
        <end position="166"/>
    </location>
</feature>
<dbReference type="InterPro" id="IPR045250">
    <property type="entry name" value="p23-like"/>
</dbReference>
<dbReference type="Pfam" id="PF04969">
    <property type="entry name" value="CS"/>
    <property type="match status" value="1"/>
</dbReference>
<dbReference type="Proteomes" id="UP000646827">
    <property type="component" value="Unassembled WGS sequence"/>
</dbReference>
<reference evidence="4 5" key="1">
    <citation type="submission" date="2020-12" db="EMBL/GenBank/DDBJ databases">
        <title>Metabolic potential, ecology and presence of endohyphal bacteria is reflected in genomic diversity of Mucoromycotina.</title>
        <authorList>
            <person name="Muszewska A."/>
            <person name="Okrasinska A."/>
            <person name="Steczkiewicz K."/>
            <person name="Drgas O."/>
            <person name="Orlowska M."/>
            <person name="Perlinska-Lenart U."/>
            <person name="Aleksandrzak-Piekarczyk T."/>
            <person name="Szatraj K."/>
            <person name="Zielenkiewicz U."/>
            <person name="Pilsyk S."/>
            <person name="Malc E."/>
            <person name="Mieczkowski P."/>
            <person name="Kruszewska J.S."/>
            <person name="Biernat P."/>
            <person name="Pawlowska J."/>
        </authorList>
    </citation>
    <scope>NUCLEOTIDE SEQUENCE [LARGE SCALE GENOMIC DNA]</scope>
    <source>
        <strain evidence="4 5">CBS 142.35</strain>
    </source>
</reference>
<dbReference type="GO" id="GO:0051131">
    <property type="term" value="P:chaperone-mediated protein complex assembly"/>
    <property type="evidence" value="ECO:0007669"/>
    <property type="project" value="TreeGrafter"/>
</dbReference>
<dbReference type="PANTHER" id="PTHR22932">
    <property type="entry name" value="TELOMERASE-BINDING PROTEIN P23 HSP90 CO-CHAPERONE"/>
    <property type="match status" value="1"/>
</dbReference>
<gene>
    <name evidence="4" type="ORF">INT45_003394</name>
</gene>
<evidence type="ECO:0000256" key="1">
    <source>
        <dbReference type="ARBA" id="ARBA00025733"/>
    </source>
</evidence>
<dbReference type="AlphaFoldDB" id="A0A8H7VP21"/>
<dbReference type="GO" id="GO:0051879">
    <property type="term" value="F:Hsp90 protein binding"/>
    <property type="evidence" value="ECO:0007669"/>
    <property type="project" value="InterPro"/>
</dbReference>
<accession>A0A8H7VP21</accession>
<protein>
    <recommendedName>
        <fullName evidence="3">CS domain-containing protein</fullName>
    </recommendedName>
</protein>
<dbReference type="CDD" id="cd06465">
    <property type="entry name" value="p23_hB-ind1_like"/>
    <property type="match status" value="1"/>
</dbReference>